<dbReference type="PANTHER" id="PTHR43304:SF1">
    <property type="entry name" value="PAC DOMAIN-CONTAINING PROTEIN"/>
    <property type="match status" value="1"/>
</dbReference>
<keyword evidence="10" id="KW-1185">Reference proteome</keyword>
<dbReference type="InterPro" id="IPR052162">
    <property type="entry name" value="Sensor_kinase/Photoreceptor"/>
</dbReference>
<dbReference type="SMART" id="SM00065">
    <property type="entry name" value="GAF"/>
    <property type="match status" value="1"/>
</dbReference>
<evidence type="ECO:0000256" key="5">
    <source>
        <dbReference type="ARBA" id="ARBA00022777"/>
    </source>
</evidence>
<dbReference type="Pfam" id="PF00989">
    <property type="entry name" value="PAS"/>
    <property type="match status" value="1"/>
</dbReference>
<dbReference type="EMBL" id="REGA01000009">
    <property type="protein sequence ID" value="RQG94448.1"/>
    <property type="molecule type" value="Genomic_DNA"/>
</dbReference>
<dbReference type="InterPro" id="IPR003018">
    <property type="entry name" value="GAF"/>
</dbReference>
<dbReference type="CDD" id="cd00082">
    <property type="entry name" value="HisKA"/>
    <property type="match status" value="1"/>
</dbReference>
<dbReference type="Gene3D" id="3.30.450.20">
    <property type="entry name" value="PAS domain"/>
    <property type="match status" value="3"/>
</dbReference>
<evidence type="ECO:0000256" key="2">
    <source>
        <dbReference type="ARBA" id="ARBA00012438"/>
    </source>
</evidence>
<dbReference type="InterPro" id="IPR035965">
    <property type="entry name" value="PAS-like_dom_sf"/>
</dbReference>
<dbReference type="Pfam" id="PF01590">
    <property type="entry name" value="GAF"/>
    <property type="match status" value="1"/>
</dbReference>
<dbReference type="Gene3D" id="1.10.287.130">
    <property type="match status" value="1"/>
</dbReference>
<dbReference type="SUPFAM" id="SSF55785">
    <property type="entry name" value="PYP-like sensor domain (PAS domain)"/>
    <property type="match status" value="3"/>
</dbReference>
<dbReference type="SUPFAM" id="SSF47384">
    <property type="entry name" value="Homodimeric domain of signal transducing histidine kinase"/>
    <property type="match status" value="1"/>
</dbReference>
<dbReference type="GO" id="GO:0000155">
    <property type="term" value="F:phosphorelay sensor kinase activity"/>
    <property type="evidence" value="ECO:0007669"/>
    <property type="project" value="InterPro"/>
</dbReference>
<evidence type="ECO:0000259" key="7">
    <source>
        <dbReference type="PROSITE" id="PS50112"/>
    </source>
</evidence>
<reference evidence="9 10" key="1">
    <citation type="submission" date="2018-10" db="EMBL/GenBank/DDBJ databases">
        <title>Natrarchaeobius chitinivorans gen. nov., sp. nov., and Natrarchaeobius haloalkaliphilus sp. nov., alkaliphilic, chitin-utilizing haloarchaea from hypersaline alkaline lakes.</title>
        <authorList>
            <person name="Sorokin D.Y."/>
            <person name="Elcheninov A.G."/>
            <person name="Kostrikina N.A."/>
            <person name="Bale N.J."/>
            <person name="Sinninghe Damste J.S."/>
            <person name="Khijniak T.V."/>
            <person name="Kublanov I.V."/>
            <person name="Toshchakov S.V."/>
        </authorList>
    </citation>
    <scope>NUCLEOTIDE SEQUENCE [LARGE SCALE GENOMIC DNA]</scope>
    <source>
        <strain evidence="9 10">AArcht4T</strain>
    </source>
</reference>
<sequence>MDSEPETDGKLHTRLRQQEVVADFGQRALEADDIDSLLADACETVVETLAADCGSLLEVCLERECARIRQGRGWETSHVGEEPIPLTPGSQLAYVLDGDETVIVEDLAAEERFSVAPRLTEQGVVSGVAVPVGSVDDPWGVFEVYTTAQRPFTEHDATFVRSIATLLAGAIENHRSRREIGEIHERVSDGFHSLNTDWEFTYVNDRAAEFLGVDAEELVGKNLWEVFPRVRGTPFETNYRKAMETGNSVSVEAYYEPHDTWYEEHVHPSETGISIYFRDISERKAYEQQLTKYETIVETVNDGIYVVDEDGRFTMVNEAYTELTGYSREELLGSHVSLVVSDETVLEAKSLEERVKADETDKLLLEAELETASGERVPSEATFALLSDPADGTETERIGVARDISTRKERERALERSERRYRTLAASIPDGAVGVYDDDLRYTLAEGTVFGNVLPEPDHFEGETIYDLFPPDLVTELEPMFRAALEDGTTDSVVTEFADRTWRVWATPLIDPGGEIFAGLTFSQDITEQIERQAELERTNEMLARSNERLEQFAYAASHDLQEPMRMVSSYLQLLDRRHRDALDEDGQEFLDFALDGAQRMYEMIEGLLAYSRVDVTAGTMEPVDLNDVLESVLDDLQEQLEETDAEVIVESLPRVTGDPGQLPQVFEHLLRNALEYSGDEPPRIRMSSEHRDSEWRVSVTDDGIGIDPTEQDQIFEVFERLHSHGEHPGAGIGLALCQRIVERHGGEIWVDSEPGEGATFSFTLPARPDQENYRSR</sequence>
<evidence type="ECO:0000313" key="9">
    <source>
        <dbReference type="EMBL" id="RQG94448.1"/>
    </source>
</evidence>
<dbReference type="GO" id="GO:0006355">
    <property type="term" value="P:regulation of DNA-templated transcription"/>
    <property type="evidence" value="ECO:0007669"/>
    <property type="project" value="InterPro"/>
</dbReference>
<dbReference type="SMART" id="SM00388">
    <property type="entry name" value="HisKA"/>
    <property type="match status" value="1"/>
</dbReference>
<evidence type="ECO:0000259" key="6">
    <source>
        <dbReference type="PROSITE" id="PS50109"/>
    </source>
</evidence>
<dbReference type="InterPro" id="IPR004358">
    <property type="entry name" value="Sig_transdc_His_kin-like_C"/>
</dbReference>
<dbReference type="Gene3D" id="3.30.450.40">
    <property type="match status" value="1"/>
</dbReference>
<dbReference type="SUPFAM" id="SSF55874">
    <property type="entry name" value="ATPase domain of HSP90 chaperone/DNA topoisomerase II/histidine kinase"/>
    <property type="match status" value="1"/>
</dbReference>
<proteinExistence type="predicted"/>
<dbReference type="PROSITE" id="PS50109">
    <property type="entry name" value="HIS_KIN"/>
    <property type="match status" value="1"/>
</dbReference>
<dbReference type="InterPro" id="IPR000014">
    <property type="entry name" value="PAS"/>
</dbReference>
<dbReference type="Pfam" id="PF02518">
    <property type="entry name" value="HATPase_c"/>
    <property type="match status" value="1"/>
</dbReference>
<dbReference type="InterPro" id="IPR036890">
    <property type="entry name" value="HATPase_C_sf"/>
</dbReference>
<organism evidence="9 10">
    <name type="scientific">Natrarchaeobius chitinivorans</name>
    <dbReference type="NCBI Taxonomy" id="1679083"/>
    <lineage>
        <taxon>Archaea</taxon>
        <taxon>Methanobacteriati</taxon>
        <taxon>Methanobacteriota</taxon>
        <taxon>Stenosarchaea group</taxon>
        <taxon>Halobacteria</taxon>
        <taxon>Halobacteriales</taxon>
        <taxon>Natrialbaceae</taxon>
        <taxon>Natrarchaeobius</taxon>
    </lineage>
</organism>
<keyword evidence="5" id="KW-0418">Kinase</keyword>
<dbReference type="Pfam" id="PF08448">
    <property type="entry name" value="PAS_4"/>
    <property type="match status" value="2"/>
</dbReference>
<dbReference type="InterPro" id="IPR003594">
    <property type="entry name" value="HATPase_dom"/>
</dbReference>
<dbReference type="PANTHER" id="PTHR43304">
    <property type="entry name" value="PHYTOCHROME-LIKE PROTEIN CPH1"/>
    <property type="match status" value="1"/>
</dbReference>
<dbReference type="CDD" id="cd00130">
    <property type="entry name" value="PAS"/>
    <property type="match status" value="2"/>
</dbReference>
<dbReference type="SMART" id="SM00091">
    <property type="entry name" value="PAS"/>
    <property type="match status" value="3"/>
</dbReference>
<dbReference type="Gene3D" id="3.30.565.10">
    <property type="entry name" value="Histidine kinase-like ATPase, C-terminal domain"/>
    <property type="match status" value="1"/>
</dbReference>
<dbReference type="SUPFAM" id="SSF55781">
    <property type="entry name" value="GAF domain-like"/>
    <property type="match status" value="1"/>
</dbReference>
<feature type="domain" description="PAC" evidence="8">
    <location>
        <begin position="475"/>
        <end position="538"/>
    </location>
</feature>
<dbReference type="FunFam" id="3.30.565.10:FF:000006">
    <property type="entry name" value="Sensor histidine kinase WalK"/>
    <property type="match status" value="1"/>
</dbReference>
<dbReference type="InterPro" id="IPR036097">
    <property type="entry name" value="HisK_dim/P_sf"/>
</dbReference>
<dbReference type="PRINTS" id="PR00344">
    <property type="entry name" value="BCTRLSENSOR"/>
</dbReference>
<keyword evidence="4" id="KW-0808">Transferase</keyword>
<dbReference type="InterPro" id="IPR003661">
    <property type="entry name" value="HisK_dim/P_dom"/>
</dbReference>
<dbReference type="SMART" id="SM00387">
    <property type="entry name" value="HATPase_c"/>
    <property type="match status" value="1"/>
</dbReference>
<keyword evidence="3" id="KW-0597">Phosphoprotein</keyword>
<dbReference type="InterPro" id="IPR013767">
    <property type="entry name" value="PAS_fold"/>
</dbReference>
<dbReference type="InterPro" id="IPR029016">
    <property type="entry name" value="GAF-like_dom_sf"/>
</dbReference>
<gene>
    <name evidence="9" type="ORF">EA473_12185</name>
</gene>
<dbReference type="Pfam" id="PF00512">
    <property type="entry name" value="HisKA"/>
    <property type="match status" value="1"/>
</dbReference>
<dbReference type="PROSITE" id="PS50112">
    <property type="entry name" value="PAS"/>
    <property type="match status" value="2"/>
</dbReference>
<name>A0A3N6LVH0_NATCH</name>
<dbReference type="InterPro" id="IPR013656">
    <property type="entry name" value="PAS_4"/>
</dbReference>
<evidence type="ECO:0000256" key="3">
    <source>
        <dbReference type="ARBA" id="ARBA00022553"/>
    </source>
</evidence>
<evidence type="ECO:0000256" key="4">
    <source>
        <dbReference type="ARBA" id="ARBA00022679"/>
    </source>
</evidence>
<dbReference type="Proteomes" id="UP000282323">
    <property type="component" value="Unassembled WGS sequence"/>
</dbReference>
<dbReference type="InterPro" id="IPR005467">
    <property type="entry name" value="His_kinase_dom"/>
</dbReference>
<dbReference type="AlphaFoldDB" id="A0A3N6LVH0"/>
<dbReference type="OrthoDB" id="157138at2157"/>
<feature type="domain" description="PAS" evidence="7">
    <location>
        <begin position="176"/>
        <end position="246"/>
    </location>
</feature>
<evidence type="ECO:0000256" key="1">
    <source>
        <dbReference type="ARBA" id="ARBA00000085"/>
    </source>
</evidence>
<evidence type="ECO:0000259" key="8">
    <source>
        <dbReference type="PROSITE" id="PS50113"/>
    </source>
</evidence>
<protein>
    <recommendedName>
        <fullName evidence="2">histidine kinase</fullName>
        <ecNumber evidence="2">2.7.13.3</ecNumber>
    </recommendedName>
</protein>
<feature type="domain" description="PAS" evidence="7">
    <location>
        <begin position="289"/>
        <end position="358"/>
    </location>
</feature>
<accession>A0A3N6LVH0</accession>
<dbReference type="PROSITE" id="PS50113">
    <property type="entry name" value="PAC"/>
    <property type="match status" value="1"/>
</dbReference>
<dbReference type="RefSeq" id="WP_124195887.1">
    <property type="nucleotide sequence ID" value="NZ_REGA01000009.1"/>
</dbReference>
<dbReference type="NCBIfam" id="TIGR00229">
    <property type="entry name" value="sensory_box"/>
    <property type="match status" value="2"/>
</dbReference>
<dbReference type="EC" id="2.7.13.3" evidence="2"/>
<comment type="catalytic activity">
    <reaction evidence="1">
        <text>ATP + protein L-histidine = ADP + protein N-phospho-L-histidine.</text>
        <dbReference type="EC" id="2.7.13.3"/>
    </reaction>
</comment>
<comment type="caution">
    <text evidence="9">The sequence shown here is derived from an EMBL/GenBank/DDBJ whole genome shotgun (WGS) entry which is preliminary data.</text>
</comment>
<evidence type="ECO:0000313" key="10">
    <source>
        <dbReference type="Proteomes" id="UP000282323"/>
    </source>
</evidence>
<feature type="domain" description="Histidine kinase" evidence="6">
    <location>
        <begin position="556"/>
        <end position="769"/>
    </location>
</feature>
<dbReference type="InterPro" id="IPR000700">
    <property type="entry name" value="PAS-assoc_C"/>
</dbReference>